<dbReference type="Proteomes" id="UP000005239">
    <property type="component" value="Unassembled WGS sequence"/>
</dbReference>
<evidence type="ECO:0000313" key="1">
    <source>
        <dbReference type="EnsemblMetazoa" id="PPA44062.1"/>
    </source>
</evidence>
<keyword evidence="2" id="KW-1185">Reference proteome</keyword>
<evidence type="ECO:0000313" key="2">
    <source>
        <dbReference type="Proteomes" id="UP000005239"/>
    </source>
</evidence>
<name>A0A2A6BLJ6_PRIPA</name>
<organism evidence="1 2">
    <name type="scientific">Pristionchus pacificus</name>
    <name type="common">Parasitic nematode worm</name>
    <dbReference type="NCBI Taxonomy" id="54126"/>
    <lineage>
        <taxon>Eukaryota</taxon>
        <taxon>Metazoa</taxon>
        <taxon>Ecdysozoa</taxon>
        <taxon>Nematoda</taxon>
        <taxon>Chromadorea</taxon>
        <taxon>Rhabditida</taxon>
        <taxon>Rhabditina</taxon>
        <taxon>Diplogasteromorpha</taxon>
        <taxon>Diplogasteroidea</taxon>
        <taxon>Neodiplogasteridae</taxon>
        <taxon>Pristionchus</taxon>
    </lineage>
</organism>
<reference evidence="1" key="2">
    <citation type="submission" date="2022-06" db="UniProtKB">
        <authorList>
            <consortium name="EnsemblMetazoa"/>
        </authorList>
    </citation>
    <scope>IDENTIFICATION</scope>
    <source>
        <strain evidence="1">PS312</strain>
    </source>
</reference>
<accession>A0A8R1V1D1</accession>
<reference evidence="2" key="1">
    <citation type="journal article" date="2008" name="Nat. Genet.">
        <title>The Pristionchus pacificus genome provides a unique perspective on nematode lifestyle and parasitism.</title>
        <authorList>
            <person name="Dieterich C."/>
            <person name="Clifton S.W."/>
            <person name="Schuster L.N."/>
            <person name="Chinwalla A."/>
            <person name="Delehaunty K."/>
            <person name="Dinkelacker I."/>
            <person name="Fulton L."/>
            <person name="Fulton R."/>
            <person name="Godfrey J."/>
            <person name="Minx P."/>
            <person name="Mitreva M."/>
            <person name="Roeseler W."/>
            <person name="Tian H."/>
            <person name="Witte H."/>
            <person name="Yang S.P."/>
            <person name="Wilson R.K."/>
            <person name="Sommer R.J."/>
        </authorList>
    </citation>
    <scope>NUCLEOTIDE SEQUENCE [LARGE SCALE GENOMIC DNA]</scope>
    <source>
        <strain evidence="2">PS312</strain>
    </source>
</reference>
<proteinExistence type="predicted"/>
<dbReference type="AlphaFoldDB" id="A0A2A6BLJ6"/>
<dbReference type="EnsemblMetazoa" id="PPA44062.1">
    <property type="protein sequence ID" value="PPA44062.1"/>
    <property type="gene ID" value="WBGene00282431"/>
</dbReference>
<protein>
    <submittedName>
        <fullName evidence="1">PHTB1_N domain-containing protein</fullName>
    </submittedName>
</protein>
<accession>A0A2A6BLJ6</accession>
<sequence>MSLFRLVEFVSSRVENISCMTVGRISPAKDHDQVLIGTEDGTLVFVDAAPLKQCANGLETVLK</sequence>
<gene>
    <name evidence="1" type="primary">WBGene00282431</name>
</gene>